<evidence type="ECO:0000313" key="1">
    <source>
        <dbReference type="EMBL" id="KAK3686897.1"/>
    </source>
</evidence>
<dbReference type="EMBL" id="JAUTXU010000296">
    <property type="protein sequence ID" value="KAK3686897.1"/>
    <property type="molecule type" value="Genomic_DNA"/>
</dbReference>
<keyword evidence="2" id="KW-1185">Reference proteome</keyword>
<protein>
    <submittedName>
        <fullName evidence="1">Uncharacterized protein</fullName>
    </submittedName>
</protein>
<accession>A0ACC3MEP6</accession>
<evidence type="ECO:0000313" key="2">
    <source>
        <dbReference type="Proteomes" id="UP001281147"/>
    </source>
</evidence>
<comment type="caution">
    <text evidence="1">The sequence shown here is derived from an EMBL/GenBank/DDBJ whole genome shotgun (WGS) entry which is preliminary data.</text>
</comment>
<name>A0ACC3MEP6_9PEZI</name>
<reference evidence="1" key="1">
    <citation type="submission" date="2023-07" db="EMBL/GenBank/DDBJ databases">
        <title>Black Yeasts Isolated from many extreme environments.</title>
        <authorList>
            <person name="Coleine C."/>
            <person name="Stajich J.E."/>
            <person name="Selbmann L."/>
        </authorList>
    </citation>
    <scope>NUCLEOTIDE SEQUENCE</scope>
    <source>
        <strain evidence="1">CCFEE 5714</strain>
    </source>
</reference>
<organism evidence="1 2">
    <name type="scientific">Vermiconidia calcicola</name>
    <dbReference type="NCBI Taxonomy" id="1690605"/>
    <lineage>
        <taxon>Eukaryota</taxon>
        <taxon>Fungi</taxon>
        <taxon>Dikarya</taxon>
        <taxon>Ascomycota</taxon>
        <taxon>Pezizomycotina</taxon>
        <taxon>Dothideomycetes</taxon>
        <taxon>Dothideomycetidae</taxon>
        <taxon>Mycosphaerellales</taxon>
        <taxon>Extremaceae</taxon>
        <taxon>Vermiconidia</taxon>
    </lineage>
</organism>
<proteinExistence type="predicted"/>
<dbReference type="Proteomes" id="UP001281147">
    <property type="component" value="Unassembled WGS sequence"/>
</dbReference>
<sequence length="220" mass="25705">MARKRKFTEQLEGQYIEQNSPFLRLPAELRDMIYKHVVKHGDSVAIIPEAPTARVAFASPFALRRIRESVPRGRRAIREERYLPPTNFINEYGRTQFARTLDSLPLPAVDVDRGYSIQITLTNTVNSSLYQLRVLLDQAMGGWNIRTSYDPSTFDEAYCRQLVPKLRWCHGRRVYNSHHWFAIEAAFEDAFTRYSAQDRIRRGQRKGKRLDAKTSRTKKK</sequence>
<gene>
    <name evidence="1" type="ORF">LTR37_019339</name>
</gene>